<dbReference type="EMBL" id="CP010979">
    <property type="protein sequence ID" value="AJQ51048.1"/>
    <property type="molecule type" value="Genomic_DNA"/>
</dbReference>
<sequence length="437" mass="48707">MKDIKTGFASAVIVPLFFFTTVVDAATCEGVVKEIDKWYSDTSSTCGIDPAADCSGVMLRATHRWDERSGNPEKIPAPTDPLKYHVWNPSPASVESGGVSVSWIRSDRIAYKDPGMRANNGIIFTPRQFVNDREKKLNVVCAFPIDAWTDTRSGRGCLDNSTTVEAEDSCQALGVNSATNWTQHYNSLNANSLYERHRKQCGFSLHKDLTRAQRTQAFQQFIAARQAIADTAEAKETQTELRIATWENDKVPVAAFFYSAQTGKKQAMKNQFDYYQHTGQWVPAIKMEFPQDANSKANFSCEADAQHRDLPRPINKTSPAGYIQSATWIQRDGDPHLGNGVWTLSVTPTAHARTIGADETEAMYAELLRKYGDDPRWSGDKYGGGMRRQLVCHLTGADNGRQIRNKPTFNMEPVRPDASHQQSIAEGCNVWPAVPYL</sequence>
<name>A0AAU8SMC5_PSEPU</name>
<proteinExistence type="predicted"/>
<dbReference type="Proteomes" id="UP000033260">
    <property type="component" value="Chromosome"/>
</dbReference>
<gene>
    <name evidence="2" type="ORF">N805_29030</name>
</gene>
<organism evidence="2 3">
    <name type="scientific">Pseudomonas putida S13.1.2</name>
    <dbReference type="NCBI Taxonomy" id="1384061"/>
    <lineage>
        <taxon>Bacteria</taxon>
        <taxon>Pseudomonadati</taxon>
        <taxon>Pseudomonadota</taxon>
        <taxon>Gammaproteobacteria</taxon>
        <taxon>Pseudomonadales</taxon>
        <taxon>Pseudomonadaceae</taxon>
        <taxon>Pseudomonas</taxon>
    </lineage>
</organism>
<dbReference type="AlphaFoldDB" id="A0AAU8SMC5"/>
<keyword evidence="1" id="KW-0732">Signal</keyword>
<evidence type="ECO:0000313" key="2">
    <source>
        <dbReference type="EMBL" id="AJQ51048.1"/>
    </source>
</evidence>
<evidence type="ECO:0000313" key="3">
    <source>
        <dbReference type="Proteomes" id="UP000033260"/>
    </source>
</evidence>
<accession>A0AAU8SMC5</accession>
<evidence type="ECO:0000256" key="1">
    <source>
        <dbReference type="SAM" id="SignalP"/>
    </source>
</evidence>
<dbReference type="Pfam" id="PF10783">
    <property type="entry name" value="DUF2599"/>
    <property type="match status" value="1"/>
</dbReference>
<evidence type="ECO:0008006" key="4">
    <source>
        <dbReference type="Google" id="ProtNLM"/>
    </source>
</evidence>
<feature type="chain" id="PRO_5043695087" description="DUF2599 domain-containing protein" evidence="1">
    <location>
        <begin position="26"/>
        <end position="437"/>
    </location>
</feature>
<dbReference type="RefSeq" id="WP_019473487.1">
    <property type="nucleotide sequence ID" value="NZ_CP010979.1"/>
</dbReference>
<protein>
    <recommendedName>
        <fullName evidence="4">DUF2599 domain-containing protein</fullName>
    </recommendedName>
</protein>
<feature type="signal peptide" evidence="1">
    <location>
        <begin position="1"/>
        <end position="25"/>
    </location>
</feature>
<dbReference type="InterPro" id="IPR019719">
    <property type="entry name" value="DUF2599"/>
</dbReference>
<reference evidence="2 3" key="1">
    <citation type="submission" date="2015-02" db="EMBL/GenBank/DDBJ databases">
        <title>Complete Genome Sequencing of Pseudomonas putida S13.1.2.</title>
        <authorList>
            <person name="Chong T.M."/>
            <person name="Chan K.G."/>
            <person name="Dessaux Y."/>
        </authorList>
    </citation>
    <scope>NUCLEOTIDE SEQUENCE [LARGE SCALE GENOMIC DNA]</scope>
    <source>
        <strain evidence="2 3">S13.1.2</strain>
    </source>
</reference>